<protein>
    <submittedName>
        <fullName evidence="1">5'-methylthioadenosine/adenosylhomocysteine nucleosidase</fullName>
        <ecNumber evidence="1">3.2.2.9</ecNumber>
    </submittedName>
</protein>
<dbReference type="EMBL" id="AKCV02000007">
    <property type="protein sequence ID" value="TMS59510.1"/>
    <property type="molecule type" value="Genomic_DNA"/>
</dbReference>
<keyword evidence="1" id="KW-0378">Hydrolase</keyword>
<dbReference type="Proteomes" id="UP000004277">
    <property type="component" value="Unassembled WGS sequence"/>
</dbReference>
<dbReference type="EC" id="3.2.2.9" evidence="1"/>
<comment type="caution">
    <text evidence="1">The sequence shown here is derived from an EMBL/GenBank/DDBJ whole genome shotgun (WGS) entry which is preliminary data.</text>
</comment>
<organism evidence="1 2">
    <name type="scientific">Imbroritus primus</name>
    <dbReference type="NCBI Taxonomy" id="3058603"/>
    <lineage>
        <taxon>Bacteria</taxon>
        <taxon>Pseudomonadati</taxon>
        <taxon>Pseudomonadota</taxon>
        <taxon>Betaproteobacteria</taxon>
        <taxon>Burkholderiales</taxon>
        <taxon>Burkholderiaceae</taxon>
        <taxon>Imbroritus</taxon>
    </lineage>
</organism>
<reference evidence="1" key="1">
    <citation type="submission" date="2019-05" db="EMBL/GenBank/DDBJ databases">
        <title>Revised genome assembly of Burkholderiaceae (previously Ralstonia) sp. PBA.</title>
        <authorList>
            <person name="Gan H.M."/>
        </authorList>
    </citation>
    <scope>NUCLEOTIDE SEQUENCE</scope>
    <source>
        <strain evidence="1">PBA</strain>
    </source>
</reference>
<gene>
    <name evidence="1" type="ORF">MW7_002440</name>
</gene>
<name>A0ACD3STG7_9BURK</name>
<proteinExistence type="predicted"/>
<sequence length="251" mass="27146">MTIGLIAAMHDEIASLLQHMDAYGSVRHIGMRDYYTGQIYGQDVVVVLARVGKVAAAATTVTLIRDFSVDTVVMTGLAGGLARGGAVGDIVVADRLLQHDLDGRPFWPQYQVPLLDQAEFPCDPTLRKRLEQAAASFLQEDFEARLDTDTRARFRLKNPTLHTGMIASGDRFIGDSGAVSQLQASLPAALCVEMEGAAVTQVCHEYGVPCAIMRTVSDRADDTAHLDFSAFLRDVASVYSAGVIQRFLEAA</sequence>
<evidence type="ECO:0000313" key="2">
    <source>
        <dbReference type="Proteomes" id="UP000004277"/>
    </source>
</evidence>
<keyword evidence="1" id="KW-0326">Glycosidase</keyword>
<accession>A0ACD3STG7</accession>
<evidence type="ECO:0000313" key="1">
    <source>
        <dbReference type="EMBL" id="TMS59510.1"/>
    </source>
</evidence>
<keyword evidence="2" id="KW-1185">Reference proteome</keyword>